<comment type="caution">
    <text evidence="2">The sequence shown here is derived from an EMBL/GenBank/DDBJ whole genome shotgun (WGS) entry which is preliminary data.</text>
</comment>
<proteinExistence type="predicted"/>
<evidence type="ECO:0000313" key="2">
    <source>
        <dbReference type="EMBL" id="MBW4662565.1"/>
    </source>
</evidence>
<organism evidence="2 3">
    <name type="scientific">Drouetiella hepatica Uher 2000/2452</name>
    <dbReference type="NCBI Taxonomy" id="904376"/>
    <lineage>
        <taxon>Bacteria</taxon>
        <taxon>Bacillati</taxon>
        <taxon>Cyanobacteriota</taxon>
        <taxon>Cyanophyceae</taxon>
        <taxon>Oculatellales</taxon>
        <taxon>Oculatellaceae</taxon>
        <taxon>Drouetiella</taxon>
    </lineage>
</organism>
<keyword evidence="1" id="KW-1133">Transmembrane helix</keyword>
<evidence type="ECO:0000256" key="1">
    <source>
        <dbReference type="SAM" id="Phobius"/>
    </source>
</evidence>
<gene>
    <name evidence="2" type="ORF">KME15_28300</name>
</gene>
<keyword evidence="1" id="KW-0812">Transmembrane</keyword>
<keyword evidence="1" id="KW-0472">Membrane</keyword>
<sequence>MIELQQEPSLSDAASIEWGSCEQAEFMSSPRLDWVLGLLWGLVSMSAIFVGGVVALYVSFFTAGQLGFAIEGTNEGAIGVAIFLASVDRKLPKKGVGSG</sequence>
<feature type="transmembrane region" description="Helical" evidence="1">
    <location>
        <begin position="34"/>
        <end position="58"/>
    </location>
</feature>
<dbReference type="AlphaFoldDB" id="A0A951QIU3"/>
<dbReference type="EMBL" id="JAHHHD010000085">
    <property type="protein sequence ID" value="MBW4662565.1"/>
    <property type="molecule type" value="Genomic_DNA"/>
</dbReference>
<accession>A0A951QIU3</accession>
<evidence type="ECO:0000313" key="3">
    <source>
        <dbReference type="Proteomes" id="UP000757435"/>
    </source>
</evidence>
<name>A0A951QIU3_9CYAN</name>
<dbReference type="Proteomes" id="UP000757435">
    <property type="component" value="Unassembled WGS sequence"/>
</dbReference>
<protein>
    <submittedName>
        <fullName evidence="2">Uncharacterized protein</fullName>
    </submittedName>
</protein>
<reference evidence="2" key="2">
    <citation type="journal article" date="2022" name="Microbiol. Resour. Announc.">
        <title>Metagenome Sequencing to Explore Phylogenomics of Terrestrial Cyanobacteria.</title>
        <authorList>
            <person name="Ward R.D."/>
            <person name="Stajich J.E."/>
            <person name="Johansen J.R."/>
            <person name="Huntemann M."/>
            <person name="Clum A."/>
            <person name="Foster B."/>
            <person name="Foster B."/>
            <person name="Roux S."/>
            <person name="Palaniappan K."/>
            <person name="Varghese N."/>
            <person name="Mukherjee S."/>
            <person name="Reddy T.B.K."/>
            <person name="Daum C."/>
            <person name="Copeland A."/>
            <person name="Chen I.A."/>
            <person name="Ivanova N.N."/>
            <person name="Kyrpides N.C."/>
            <person name="Shapiro N."/>
            <person name="Eloe-Fadrosh E.A."/>
            <person name="Pietrasiak N."/>
        </authorList>
    </citation>
    <scope>NUCLEOTIDE SEQUENCE</scope>
    <source>
        <strain evidence="2">UHER 2000/2452</strain>
    </source>
</reference>
<reference evidence="2" key="1">
    <citation type="submission" date="2021-05" db="EMBL/GenBank/DDBJ databases">
        <authorList>
            <person name="Pietrasiak N."/>
            <person name="Ward R."/>
            <person name="Stajich J.E."/>
            <person name="Kurbessoian T."/>
        </authorList>
    </citation>
    <scope>NUCLEOTIDE SEQUENCE</scope>
    <source>
        <strain evidence="2">UHER 2000/2452</strain>
    </source>
</reference>